<keyword evidence="4 7" id="KW-0812">Transmembrane</keyword>
<evidence type="ECO:0000256" key="7">
    <source>
        <dbReference type="SAM" id="Phobius"/>
    </source>
</evidence>
<name>A0A231UWX4_9HYPH</name>
<feature type="transmembrane region" description="Helical" evidence="7">
    <location>
        <begin position="170"/>
        <end position="187"/>
    </location>
</feature>
<keyword evidence="3" id="KW-1003">Cell membrane</keyword>
<feature type="transmembrane region" description="Helical" evidence="7">
    <location>
        <begin position="311"/>
        <end position="336"/>
    </location>
</feature>
<protein>
    <submittedName>
        <fullName evidence="8">Chromate transporter</fullName>
    </submittedName>
</protein>
<feature type="transmembrane region" description="Helical" evidence="7">
    <location>
        <begin position="145"/>
        <end position="164"/>
    </location>
</feature>
<feature type="transmembrane region" description="Helical" evidence="7">
    <location>
        <begin position="417"/>
        <end position="435"/>
    </location>
</feature>
<evidence type="ECO:0000256" key="3">
    <source>
        <dbReference type="ARBA" id="ARBA00022475"/>
    </source>
</evidence>
<reference evidence="9" key="1">
    <citation type="journal article" date="2017" name="Int. J. Syst. Evol. Microbiol.">
        <title>Notoacmeibacter marinus gen. nov., sp. nov., isolated from the gut of a limpet and proposal of Notoacmeibacteraceae fam. nov. in the order Rhizobiales of the class Alphaproteobacteria.</title>
        <authorList>
            <person name="Huang Z."/>
            <person name="Guo F."/>
            <person name="Lai Q."/>
        </authorList>
    </citation>
    <scope>NUCLEOTIDE SEQUENCE [LARGE SCALE GENOMIC DNA]</scope>
    <source>
        <strain evidence="9">XMTR2A4</strain>
    </source>
</reference>
<keyword evidence="9" id="KW-1185">Reference proteome</keyword>
<organism evidence="8 9">
    <name type="scientific">Notoacmeibacter marinus</name>
    <dbReference type="NCBI Taxonomy" id="1876515"/>
    <lineage>
        <taxon>Bacteria</taxon>
        <taxon>Pseudomonadati</taxon>
        <taxon>Pseudomonadota</taxon>
        <taxon>Alphaproteobacteria</taxon>
        <taxon>Hyphomicrobiales</taxon>
        <taxon>Notoacmeibacteraceae</taxon>
        <taxon>Notoacmeibacter</taxon>
    </lineage>
</organism>
<feature type="transmembrane region" description="Helical" evidence="7">
    <location>
        <begin position="394"/>
        <end position="410"/>
    </location>
</feature>
<dbReference type="NCBIfam" id="TIGR00937">
    <property type="entry name" value="2A51"/>
    <property type="match status" value="1"/>
</dbReference>
<dbReference type="Pfam" id="PF02417">
    <property type="entry name" value="Chromate_transp"/>
    <property type="match status" value="2"/>
</dbReference>
<gene>
    <name evidence="8" type="ORF">B7H23_10070</name>
</gene>
<dbReference type="PIRSF" id="PIRSF004810">
    <property type="entry name" value="ChrA"/>
    <property type="match status" value="1"/>
</dbReference>
<feature type="transmembrane region" description="Helical" evidence="7">
    <location>
        <begin position="237"/>
        <end position="256"/>
    </location>
</feature>
<accession>A0A231UWX4</accession>
<evidence type="ECO:0000313" key="8">
    <source>
        <dbReference type="EMBL" id="OXT00459.1"/>
    </source>
</evidence>
<evidence type="ECO:0000256" key="2">
    <source>
        <dbReference type="ARBA" id="ARBA00005262"/>
    </source>
</evidence>
<keyword evidence="6 7" id="KW-0472">Membrane</keyword>
<proteinExistence type="inferred from homology"/>
<evidence type="ECO:0000256" key="6">
    <source>
        <dbReference type="ARBA" id="ARBA00023136"/>
    </source>
</evidence>
<evidence type="ECO:0000256" key="5">
    <source>
        <dbReference type="ARBA" id="ARBA00022989"/>
    </source>
</evidence>
<comment type="similarity">
    <text evidence="2">Belongs to the chromate ion transporter (CHR) (TC 2.A.51) family.</text>
</comment>
<feature type="transmembrane region" description="Helical" evidence="7">
    <location>
        <begin position="208"/>
        <end position="231"/>
    </location>
</feature>
<dbReference type="Proteomes" id="UP000215405">
    <property type="component" value="Unassembled WGS sequence"/>
</dbReference>
<keyword evidence="5 7" id="KW-1133">Transmembrane helix</keyword>
<evidence type="ECO:0000313" key="9">
    <source>
        <dbReference type="Proteomes" id="UP000215405"/>
    </source>
</evidence>
<comment type="subcellular location">
    <subcellularLocation>
        <location evidence="1">Cell membrane</location>
        <topology evidence="1">Multi-pass membrane protein</topology>
    </subcellularLocation>
</comment>
<dbReference type="GO" id="GO:0015109">
    <property type="term" value="F:chromate transmembrane transporter activity"/>
    <property type="evidence" value="ECO:0007669"/>
    <property type="project" value="InterPro"/>
</dbReference>
<dbReference type="EMBL" id="NBYO01000002">
    <property type="protein sequence ID" value="OXT00459.1"/>
    <property type="molecule type" value="Genomic_DNA"/>
</dbReference>
<dbReference type="PANTHER" id="PTHR33567">
    <property type="entry name" value="CHROMATE ION TRANSPORTER (EUROFUNG)"/>
    <property type="match status" value="1"/>
</dbReference>
<sequence>MGPVPSRNGDDVSLPDLVKVWGRIGILSFGGPAAQIALIHREVVDRRGWLSEAQYLNALSFCMFLPGPEAMQLATYGGWRTNGVIGGLIAGSLFVLPGAAVILALAALYAWYGDVPLVEAAFLGIKAAVLVIVVEALLRVAKRALKLPLHWAVAGTAFAALFAFDAPYPLVIAAAGLLGATVNVRSADADIQDRAPAGVSWTGQMRMAAIWLAIWLLPLMAIDLLLPGSVLGEIGRFFSLLATVTFGGAYAVLAYMGQEAVEAYGWLTASEMIDALGLAETTPGPLILVTQFVGFLAAARSAGGVDFGMGVAGAAVTLWATFAPCFLWIFVGAPFIDQIQKMPRLRGALSAITAAVVGVILNLSVWFALSAAFVTVERRGVGPFKPWMPDIATLDWRMPLLAVVAAYLLLVRRWEIVRVLAVSVGLGLLLHAAGWHG</sequence>
<dbReference type="InterPro" id="IPR003370">
    <property type="entry name" value="Chromate_transpt"/>
</dbReference>
<feature type="transmembrane region" description="Helical" evidence="7">
    <location>
        <begin position="277"/>
        <end position="299"/>
    </location>
</feature>
<dbReference type="InterPro" id="IPR014047">
    <property type="entry name" value="Chr_Tranpt_l_chain"/>
</dbReference>
<dbReference type="GO" id="GO:0005886">
    <property type="term" value="C:plasma membrane"/>
    <property type="evidence" value="ECO:0007669"/>
    <property type="project" value="UniProtKB-SubCell"/>
</dbReference>
<dbReference type="AlphaFoldDB" id="A0A231UWX4"/>
<feature type="transmembrane region" description="Helical" evidence="7">
    <location>
        <begin position="88"/>
        <end position="111"/>
    </location>
</feature>
<feature type="transmembrane region" description="Helical" evidence="7">
    <location>
        <begin position="20"/>
        <end position="39"/>
    </location>
</feature>
<evidence type="ECO:0000256" key="1">
    <source>
        <dbReference type="ARBA" id="ARBA00004651"/>
    </source>
</evidence>
<dbReference type="PANTHER" id="PTHR33567:SF3">
    <property type="entry name" value="CHROMATE ION TRANSPORTER (EUROFUNG)"/>
    <property type="match status" value="1"/>
</dbReference>
<feature type="transmembrane region" description="Helical" evidence="7">
    <location>
        <begin position="348"/>
        <end position="374"/>
    </location>
</feature>
<comment type="caution">
    <text evidence="8">The sequence shown here is derived from an EMBL/GenBank/DDBJ whole genome shotgun (WGS) entry which is preliminary data.</text>
</comment>
<feature type="transmembrane region" description="Helical" evidence="7">
    <location>
        <begin position="117"/>
        <end position="138"/>
    </location>
</feature>
<evidence type="ECO:0000256" key="4">
    <source>
        <dbReference type="ARBA" id="ARBA00022692"/>
    </source>
</evidence>